<dbReference type="Proteomes" id="UP000427820">
    <property type="component" value="Chromosome"/>
</dbReference>
<feature type="binding site" evidence="13">
    <location>
        <position position="158"/>
    </location>
    <ligand>
        <name>Mg(2+)</name>
        <dbReference type="ChEBI" id="CHEBI:18420"/>
        <label>1</label>
    </ligand>
</feature>
<dbReference type="GO" id="GO:0019693">
    <property type="term" value="P:ribose phosphate metabolic process"/>
    <property type="evidence" value="ECO:0007669"/>
    <property type="project" value="TreeGrafter"/>
</dbReference>
<feature type="binding site" evidence="13">
    <location>
        <position position="106"/>
    </location>
    <ligand>
        <name>Mg(2+)</name>
        <dbReference type="ChEBI" id="CHEBI:18420"/>
        <label>1</label>
    </ligand>
</feature>
<dbReference type="InterPro" id="IPR004385">
    <property type="entry name" value="NDP_pyrophosphatase"/>
</dbReference>
<keyword evidence="5 13" id="KW-0479">Metal-binding</keyword>
<feature type="binding site" evidence="13">
    <location>
        <position position="89"/>
    </location>
    <ligand>
        <name>Mg(2+)</name>
        <dbReference type="ChEBI" id="CHEBI:18420"/>
        <label>1</label>
    </ligand>
</feature>
<organism evidence="16 17">
    <name type="scientific">Pseudidiomarina andamanensis</name>
    <dbReference type="NCBI Taxonomy" id="1940690"/>
    <lineage>
        <taxon>Bacteria</taxon>
        <taxon>Pseudomonadati</taxon>
        <taxon>Pseudomonadota</taxon>
        <taxon>Gammaproteobacteria</taxon>
        <taxon>Alteromonadales</taxon>
        <taxon>Idiomarinaceae</taxon>
        <taxon>Pseudidiomarina</taxon>
    </lineage>
</organism>
<sequence length="201" mass="22801">MQKFNQNDVKIIEKTPIREGFLSVYKLRLQHRLFEGEWSPVFEREVMERGHAVVVLPYDPRKDALVVLEQFRVGALDDNASPWLLEFVAGMYDSHDETAEQVAHRELEEEAGLTTTSLHYALTYLSTPGGCTEKISIYIALVDSDKAARHAGLATENEDIRVHVLPYGDVVQLLEAGKINNAASVIGLQWLQLHKRQFEDL</sequence>
<evidence type="ECO:0000256" key="6">
    <source>
        <dbReference type="ARBA" id="ARBA00022801"/>
    </source>
</evidence>
<evidence type="ECO:0000256" key="10">
    <source>
        <dbReference type="ARBA" id="ARBA00030308"/>
    </source>
</evidence>
<dbReference type="CDD" id="cd24155">
    <property type="entry name" value="NUDIX_ADPRase"/>
    <property type="match status" value="1"/>
</dbReference>
<dbReference type="AlphaFoldDB" id="A0AA92EUS8"/>
<reference evidence="16 17" key="1">
    <citation type="submission" date="2018-09" db="EMBL/GenBank/DDBJ databases">
        <title>Whole genome sequencing of Idiomarina andamanensis W-5T (LMG 29773T= JCM 31645T).</title>
        <authorList>
            <person name="Das S.K."/>
        </authorList>
    </citation>
    <scope>NUCLEOTIDE SEQUENCE [LARGE SCALE GENOMIC DNA]</scope>
    <source>
        <strain evidence="16 17">W-5T</strain>
    </source>
</reference>
<evidence type="ECO:0000256" key="5">
    <source>
        <dbReference type="ARBA" id="ARBA00022723"/>
    </source>
</evidence>
<evidence type="ECO:0000256" key="13">
    <source>
        <dbReference type="PIRSR" id="PIRSR604385-2"/>
    </source>
</evidence>
<feature type="binding site" evidence="13">
    <location>
        <position position="110"/>
    </location>
    <ligand>
        <name>Mg(2+)</name>
        <dbReference type="ChEBI" id="CHEBI:18420"/>
        <label>1</label>
    </ligand>
</feature>
<evidence type="ECO:0000256" key="2">
    <source>
        <dbReference type="ARBA" id="ARBA00007482"/>
    </source>
</evidence>
<dbReference type="PANTHER" id="PTHR11839">
    <property type="entry name" value="UDP/ADP-SUGAR PYROPHOSPHATASE"/>
    <property type="match status" value="1"/>
</dbReference>
<dbReference type="NCBIfam" id="TIGR00052">
    <property type="entry name" value="nudix-type nucleoside diphosphatase, YffH/AdpP family"/>
    <property type="match status" value="1"/>
</dbReference>
<dbReference type="GO" id="GO:0019144">
    <property type="term" value="F:ADP-sugar diphosphatase activity"/>
    <property type="evidence" value="ECO:0007669"/>
    <property type="project" value="TreeGrafter"/>
</dbReference>
<dbReference type="PANTHER" id="PTHR11839:SF5">
    <property type="entry name" value="ADP-RIBOSE PYROPHOSPHATASE"/>
    <property type="match status" value="1"/>
</dbReference>
<keyword evidence="17" id="KW-1185">Reference proteome</keyword>
<dbReference type="EC" id="3.6.1.13" evidence="3"/>
<dbReference type="PROSITE" id="PS51462">
    <property type="entry name" value="NUDIX"/>
    <property type="match status" value="1"/>
</dbReference>
<feature type="short sequence motif" description="Nudix box" evidence="14">
    <location>
        <begin position="90"/>
        <end position="113"/>
    </location>
</feature>
<dbReference type="InterPro" id="IPR000086">
    <property type="entry name" value="NUDIX_hydrolase_dom"/>
</dbReference>
<evidence type="ECO:0000313" key="16">
    <source>
        <dbReference type="EMBL" id="QGT96803.1"/>
    </source>
</evidence>
<gene>
    <name evidence="16" type="ORF">D3795_05300</name>
</gene>
<name>A0AA92EUS8_9GAMM</name>
<dbReference type="GO" id="GO:0005829">
    <property type="term" value="C:cytosol"/>
    <property type="evidence" value="ECO:0007669"/>
    <property type="project" value="TreeGrafter"/>
</dbReference>
<evidence type="ECO:0000256" key="11">
    <source>
        <dbReference type="ARBA" id="ARBA00033056"/>
    </source>
</evidence>
<evidence type="ECO:0000256" key="12">
    <source>
        <dbReference type="ARBA" id="ARBA00049546"/>
    </source>
</evidence>
<dbReference type="GO" id="GO:0006753">
    <property type="term" value="P:nucleoside phosphate metabolic process"/>
    <property type="evidence" value="ECO:0007669"/>
    <property type="project" value="TreeGrafter"/>
</dbReference>
<evidence type="ECO:0000256" key="7">
    <source>
        <dbReference type="ARBA" id="ARBA00022842"/>
    </source>
</evidence>
<evidence type="ECO:0000256" key="8">
    <source>
        <dbReference type="ARBA" id="ARBA00025164"/>
    </source>
</evidence>
<proteinExistence type="inferred from homology"/>
<evidence type="ECO:0000256" key="4">
    <source>
        <dbReference type="ARBA" id="ARBA00013297"/>
    </source>
</evidence>
<keyword evidence="6" id="KW-0378">Hydrolase</keyword>
<accession>A0AA92EUS8</accession>
<keyword evidence="7 13" id="KW-0460">Magnesium</keyword>
<dbReference type="InterPro" id="IPR015797">
    <property type="entry name" value="NUDIX_hydrolase-like_dom_sf"/>
</dbReference>
<feature type="domain" description="Nudix hydrolase" evidence="15">
    <location>
        <begin position="48"/>
        <end position="187"/>
    </location>
</feature>
<dbReference type="EMBL" id="CP032551">
    <property type="protein sequence ID" value="QGT96803.1"/>
    <property type="molecule type" value="Genomic_DNA"/>
</dbReference>
<evidence type="ECO:0000256" key="14">
    <source>
        <dbReference type="PIRSR" id="PIRSR604385-3"/>
    </source>
</evidence>
<evidence type="ECO:0000256" key="3">
    <source>
        <dbReference type="ARBA" id="ARBA00012453"/>
    </source>
</evidence>
<dbReference type="SUPFAM" id="SSF55811">
    <property type="entry name" value="Nudix"/>
    <property type="match status" value="1"/>
</dbReference>
<dbReference type="Gene3D" id="3.90.79.10">
    <property type="entry name" value="Nucleoside Triphosphate Pyrophosphohydrolase"/>
    <property type="match status" value="1"/>
</dbReference>
<evidence type="ECO:0000256" key="9">
    <source>
        <dbReference type="ARBA" id="ARBA00030162"/>
    </source>
</evidence>
<comment type="cofactor">
    <cofactor evidence="1 13">
        <name>Mg(2+)</name>
        <dbReference type="ChEBI" id="CHEBI:18420"/>
    </cofactor>
</comment>
<comment type="function">
    <text evidence="8">Acts on ADP-mannose and ADP-glucose as well as ADP-ribose. Prevents glycogen biosynthesis. The reaction catalyzed by this enzyme is a limiting step of the gluconeogenic process.</text>
</comment>
<dbReference type="GO" id="GO:0046872">
    <property type="term" value="F:metal ion binding"/>
    <property type="evidence" value="ECO:0007669"/>
    <property type="project" value="UniProtKB-KW"/>
</dbReference>
<evidence type="ECO:0000256" key="1">
    <source>
        <dbReference type="ARBA" id="ARBA00001946"/>
    </source>
</evidence>
<dbReference type="Pfam" id="PF00293">
    <property type="entry name" value="NUDIX"/>
    <property type="match status" value="1"/>
</dbReference>
<evidence type="ECO:0000259" key="15">
    <source>
        <dbReference type="PROSITE" id="PS51462"/>
    </source>
</evidence>
<dbReference type="GO" id="GO:0047631">
    <property type="term" value="F:ADP-ribose diphosphatase activity"/>
    <property type="evidence" value="ECO:0007669"/>
    <property type="project" value="UniProtKB-EC"/>
</dbReference>
<comment type="catalytic activity">
    <reaction evidence="12">
        <text>ADP-D-ribose + H2O = D-ribose 5-phosphate + AMP + 2 H(+)</text>
        <dbReference type="Rhea" id="RHEA:10412"/>
        <dbReference type="ChEBI" id="CHEBI:15377"/>
        <dbReference type="ChEBI" id="CHEBI:15378"/>
        <dbReference type="ChEBI" id="CHEBI:57967"/>
        <dbReference type="ChEBI" id="CHEBI:78346"/>
        <dbReference type="ChEBI" id="CHEBI:456215"/>
        <dbReference type="EC" id="3.6.1.13"/>
    </reaction>
</comment>
<protein>
    <recommendedName>
        <fullName evidence="4">ADP-ribose pyrophosphatase</fullName>
        <ecNumber evidence="3">3.6.1.13</ecNumber>
    </recommendedName>
    <alternativeName>
        <fullName evidence="9">ADP-ribose diphosphatase</fullName>
    </alternativeName>
    <alternativeName>
        <fullName evidence="11">ADP-ribose phosphohydrolase</fullName>
    </alternativeName>
    <alternativeName>
        <fullName evidence="10">Adenosine diphosphoribose pyrophosphatase</fullName>
    </alternativeName>
</protein>
<dbReference type="KEGG" id="panm:D3795_05300"/>
<comment type="similarity">
    <text evidence="2">Belongs to the Nudix hydrolase family. NudF subfamily.</text>
</comment>
<dbReference type="RefSeq" id="WP_156266856.1">
    <property type="nucleotide sequence ID" value="NZ_CP032551.1"/>
</dbReference>
<evidence type="ECO:0000313" key="17">
    <source>
        <dbReference type="Proteomes" id="UP000427820"/>
    </source>
</evidence>